<organism evidence="2 3">
    <name type="scientific">Bradyrhizobium stylosanthis</name>
    <dbReference type="NCBI Taxonomy" id="1803665"/>
    <lineage>
        <taxon>Bacteria</taxon>
        <taxon>Pseudomonadati</taxon>
        <taxon>Pseudomonadota</taxon>
        <taxon>Alphaproteobacteria</taxon>
        <taxon>Hyphomicrobiales</taxon>
        <taxon>Nitrobacteraceae</taxon>
        <taxon>Bradyrhizobium</taxon>
    </lineage>
</organism>
<dbReference type="RefSeq" id="WP_145666069.1">
    <property type="nucleotide sequence ID" value="NZ_VITK01000006.1"/>
</dbReference>
<dbReference type="AlphaFoldDB" id="A0A560DJF4"/>
<reference evidence="2 3" key="1">
    <citation type="submission" date="2019-06" db="EMBL/GenBank/DDBJ databases">
        <title>Genomic Encyclopedia of Type Strains, Phase IV (KMG-V): Genome sequencing to study the core and pangenomes of soil and plant-associated prokaryotes.</title>
        <authorList>
            <person name="Whitman W."/>
        </authorList>
    </citation>
    <scope>NUCLEOTIDE SEQUENCE [LARGE SCALE GENOMIC DNA]</scope>
    <source>
        <strain evidence="2 3">BR 510</strain>
    </source>
</reference>
<name>A0A560DJF4_9BRAD</name>
<gene>
    <name evidence="2" type="ORF">FBZ96_106299</name>
</gene>
<protein>
    <recommendedName>
        <fullName evidence="4">UrcA family protein</fullName>
    </recommendedName>
</protein>
<sequence length="123" mass="13940">MWSFRGQFPAIAACVSLVFVSTPHAFARGSQGGYDAPWNPEHIDRLPLEVRNAVAHMCRSSARAAHYFATYLENSRIIRLHFEHLHCSEGGGFCRGDTCLHQEYVAQGGQYRLMKSYYGRNDD</sequence>
<dbReference type="Proteomes" id="UP000319949">
    <property type="component" value="Unassembled WGS sequence"/>
</dbReference>
<dbReference type="OrthoDB" id="8254129at2"/>
<proteinExistence type="predicted"/>
<feature type="chain" id="PRO_5021829057" description="UrcA family protein" evidence="1">
    <location>
        <begin position="28"/>
        <end position="123"/>
    </location>
</feature>
<evidence type="ECO:0000313" key="2">
    <source>
        <dbReference type="EMBL" id="TWA97247.1"/>
    </source>
</evidence>
<feature type="signal peptide" evidence="1">
    <location>
        <begin position="1"/>
        <end position="27"/>
    </location>
</feature>
<evidence type="ECO:0000256" key="1">
    <source>
        <dbReference type="SAM" id="SignalP"/>
    </source>
</evidence>
<keyword evidence="1" id="KW-0732">Signal</keyword>
<accession>A0A560DJF4</accession>
<comment type="caution">
    <text evidence="2">The sequence shown here is derived from an EMBL/GenBank/DDBJ whole genome shotgun (WGS) entry which is preliminary data.</text>
</comment>
<keyword evidence="3" id="KW-1185">Reference proteome</keyword>
<evidence type="ECO:0000313" key="3">
    <source>
        <dbReference type="Proteomes" id="UP000319949"/>
    </source>
</evidence>
<evidence type="ECO:0008006" key="4">
    <source>
        <dbReference type="Google" id="ProtNLM"/>
    </source>
</evidence>
<dbReference type="EMBL" id="VITK01000006">
    <property type="protein sequence ID" value="TWA97247.1"/>
    <property type="molecule type" value="Genomic_DNA"/>
</dbReference>